<dbReference type="PANTHER" id="PTHR46890">
    <property type="entry name" value="NON-LTR RETROLELEMENT REVERSE TRANSCRIPTASE-LIKE PROTEIN-RELATED"/>
    <property type="match status" value="1"/>
</dbReference>
<dbReference type="PANTHER" id="PTHR46890:SF50">
    <property type="entry name" value="RNA-DIRECTED DNA POLYMERASE, EUKARYOTA, REVERSE TRANSCRIPTASE ZINC-BINDING DOMAIN PROTEIN-RELATED"/>
    <property type="match status" value="1"/>
</dbReference>
<feature type="domain" description="Reverse transcriptase" evidence="1">
    <location>
        <begin position="53"/>
        <end position="164"/>
    </location>
</feature>
<reference evidence="2" key="2">
    <citation type="submission" date="2022-01" db="EMBL/GenBank/DDBJ databases">
        <authorList>
            <person name="Yamashiro T."/>
            <person name="Shiraishi A."/>
            <person name="Satake H."/>
            <person name="Nakayama K."/>
        </authorList>
    </citation>
    <scope>NUCLEOTIDE SEQUENCE</scope>
</reference>
<gene>
    <name evidence="2" type="ORF">Tco_0893706</name>
</gene>
<keyword evidence="3" id="KW-1185">Reference proteome</keyword>
<protein>
    <submittedName>
        <fullName evidence="2">RNA-directed DNA polymerase, eukaryota, reverse transcriptase zinc-binding domain protein</fullName>
    </submittedName>
</protein>
<sequence length="177" mass="19441">DCGSNKAPGPDGFSFAFVKKYWDLLKKDIFEFVDLFLASGTMPQGANSSFSCLSRRASILINGSPTSEFSIKRSLRQRDPLSPFLFILVMEGLHCAMSNAVSSGLICRIKIGSSDITLSHLFYANDVIITTNWNSRDLDNIIRVLHVFYLASGLKINIHKSNIFGIGVCGKLEGGVE</sequence>
<reference evidence="2" key="1">
    <citation type="journal article" date="2022" name="Int. J. Mol. Sci.">
        <title>Draft Genome of Tanacetum Coccineum: Genomic Comparison of Closely Related Tanacetum-Family Plants.</title>
        <authorList>
            <person name="Yamashiro T."/>
            <person name="Shiraishi A."/>
            <person name="Nakayama K."/>
            <person name="Satake H."/>
        </authorList>
    </citation>
    <scope>NUCLEOTIDE SEQUENCE</scope>
</reference>
<evidence type="ECO:0000259" key="1">
    <source>
        <dbReference type="Pfam" id="PF00078"/>
    </source>
</evidence>
<dbReference type="EMBL" id="BQNB010014082">
    <property type="protein sequence ID" value="GJT23769.1"/>
    <property type="molecule type" value="Genomic_DNA"/>
</dbReference>
<name>A0ABQ5CFY4_9ASTR</name>
<dbReference type="InterPro" id="IPR052343">
    <property type="entry name" value="Retrotransposon-Effector_Assoc"/>
</dbReference>
<dbReference type="Proteomes" id="UP001151760">
    <property type="component" value="Unassembled WGS sequence"/>
</dbReference>
<dbReference type="GO" id="GO:0003964">
    <property type="term" value="F:RNA-directed DNA polymerase activity"/>
    <property type="evidence" value="ECO:0007669"/>
    <property type="project" value="UniProtKB-KW"/>
</dbReference>
<evidence type="ECO:0000313" key="2">
    <source>
        <dbReference type="EMBL" id="GJT23769.1"/>
    </source>
</evidence>
<feature type="non-terminal residue" evidence="2">
    <location>
        <position position="1"/>
    </location>
</feature>
<keyword evidence="2" id="KW-0548">Nucleotidyltransferase</keyword>
<dbReference type="InterPro" id="IPR000477">
    <property type="entry name" value="RT_dom"/>
</dbReference>
<dbReference type="Pfam" id="PF00078">
    <property type="entry name" value="RVT_1"/>
    <property type="match status" value="1"/>
</dbReference>
<evidence type="ECO:0000313" key="3">
    <source>
        <dbReference type="Proteomes" id="UP001151760"/>
    </source>
</evidence>
<accession>A0ABQ5CFY4</accession>
<organism evidence="2 3">
    <name type="scientific">Tanacetum coccineum</name>
    <dbReference type="NCBI Taxonomy" id="301880"/>
    <lineage>
        <taxon>Eukaryota</taxon>
        <taxon>Viridiplantae</taxon>
        <taxon>Streptophyta</taxon>
        <taxon>Embryophyta</taxon>
        <taxon>Tracheophyta</taxon>
        <taxon>Spermatophyta</taxon>
        <taxon>Magnoliopsida</taxon>
        <taxon>eudicotyledons</taxon>
        <taxon>Gunneridae</taxon>
        <taxon>Pentapetalae</taxon>
        <taxon>asterids</taxon>
        <taxon>campanulids</taxon>
        <taxon>Asterales</taxon>
        <taxon>Asteraceae</taxon>
        <taxon>Asteroideae</taxon>
        <taxon>Anthemideae</taxon>
        <taxon>Anthemidinae</taxon>
        <taxon>Tanacetum</taxon>
    </lineage>
</organism>
<keyword evidence="2" id="KW-0695">RNA-directed DNA polymerase</keyword>
<comment type="caution">
    <text evidence="2">The sequence shown here is derived from an EMBL/GenBank/DDBJ whole genome shotgun (WGS) entry which is preliminary data.</text>
</comment>
<proteinExistence type="predicted"/>
<keyword evidence="2" id="KW-0808">Transferase</keyword>